<protein>
    <submittedName>
        <fullName evidence="1">Uncharacterized protein</fullName>
    </submittedName>
</protein>
<accession>A0A5J4KJE3</accession>
<reference evidence="1 2" key="1">
    <citation type="submission" date="2019-10" db="EMBL/GenBank/DDBJ databases">
        <title>Dictyobacter vulcani sp. nov., within the class Ktedonobacteria, isolated from soil of volcanic Mt. Zao.</title>
        <authorList>
            <person name="Zheng Y."/>
            <person name="Wang C.M."/>
            <person name="Sakai Y."/>
            <person name="Abe K."/>
            <person name="Yokota A."/>
            <person name="Yabe S."/>
        </authorList>
    </citation>
    <scope>NUCLEOTIDE SEQUENCE [LARGE SCALE GENOMIC DNA]</scope>
    <source>
        <strain evidence="1 2">W12</strain>
    </source>
</reference>
<organism evidence="1 2">
    <name type="scientific">Dictyobacter vulcani</name>
    <dbReference type="NCBI Taxonomy" id="2607529"/>
    <lineage>
        <taxon>Bacteria</taxon>
        <taxon>Bacillati</taxon>
        <taxon>Chloroflexota</taxon>
        <taxon>Ktedonobacteria</taxon>
        <taxon>Ktedonobacterales</taxon>
        <taxon>Dictyobacteraceae</taxon>
        <taxon>Dictyobacter</taxon>
    </lineage>
</organism>
<dbReference type="AlphaFoldDB" id="A0A5J4KJE3"/>
<keyword evidence="2" id="KW-1185">Reference proteome</keyword>
<evidence type="ECO:0000313" key="2">
    <source>
        <dbReference type="Proteomes" id="UP000326912"/>
    </source>
</evidence>
<sequence length="49" mass="5771">MNRLYTLRMNFLVFFIVVVLMVLIAFLCLATQVQPLARSIQLDAFYPYN</sequence>
<dbReference type="RefSeq" id="WP_162004916.1">
    <property type="nucleotide sequence ID" value="NZ_BKZW01000001.1"/>
</dbReference>
<dbReference type="EMBL" id="BKZW01000001">
    <property type="protein sequence ID" value="GER86547.1"/>
    <property type="molecule type" value="Genomic_DNA"/>
</dbReference>
<proteinExistence type="predicted"/>
<gene>
    <name evidence="1" type="ORF">KDW_07090</name>
</gene>
<evidence type="ECO:0000313" key="1">
    <source>
        <dbReference type="EMBL" id="GER86547.1"/>
    </source>
</evidence>
<dbReference type="Proteomes" id="UP000326912">
    <property type="component" value="Unassembled WGS sequence"/>
</dbReference>
<comment type="caution">
    <text evidence="1">The sequence shown here is derived from an EMBL/GenBank/DDBJ whole genome shotgun (WGS) entry which is preliminary data.</text>
</comment>
<name>A0A5J4KJE3_9CHLR</name>